<organism evidence="2 3">
    <name type="scientific">Pseudomonas syringae</name>
    <dbReference type="NCBI Taxonomy" id="317"/>
    <lineage>
        <taxon>Bacteria</taxon>
        <taxon>Pseudomonadati</taxon>
        <taxon>Pseudomonadota</taxon>
        <taxon>Gammaproteobacteria</taxon>
        <taxon>Pseudomonadales</taxon>
        <taxon>Pseudomonadaceae</taxon>
        <taxon>Pseudomonas</taxon>
    </lineage>
</organism>
<comment type="caution">
    <text evidence="2">The sequence shown here is derived from an EMBL/GenBank/DDBJ whole genome shotgun (WGS) entry which is preliminary data.</text>
</comment>
<protein>
    <submittedName>
        <fullName evidence="2">Phosphohydrolase</fullName>
    </submittedName>
</protein>
<evidence type="ECO:0000313" key="2">
    <source>
        <dbReference type="EMBL" id="KFE52194.1"/>
    </source>
</evidence>
<dbReference type="InterPro" id="IPR006674">
    <property type="entry name" value="HD_domain"/>
</dbReference>
<dbReference type="Gene3D" id="1.10.3210.10">
    <property type="entry name" value="Hypothetical protein af1432"/>
    <property type="match status" value="1"/>
</dbReference>
<dbReference type="PATRIC" id="fig|317.174.peg.1917"/>
<dbReference type="GO" id="GO:0016787">
    <property type="term" value="F:hydrolase activity"/>
    <property type="evidence" value="ECO:0007669"/>
    <property type="project" value="UniProtKB-KW"/>
</dbReference>
<dbReference type="EMBL" id="JPQT01000098">
    <property type="protein sequence ID" value="KFE52194.1"/>
    <property type="molecule type" value="Genomic_DNA"/>
</dbReference>
<sequence>MHVRDNNNNGIASIRLPDSPMAQAAVELISDAHSTLMLNHSKRVFLFATLIGEQHQVPFDEELLYVGALFHRVGLTARYRRSQNRFEIDGATAAREFLKGFGCSNDDAQEVWDAIALHSTPGIPEHKSHLVALIAAGVDTDLYGRHRSAFSPAELTHILQAFPREPGFNAKLLNAMAAGLKHRPHTAFGTVNADVLERLDEQYKRANFCTLLLETRWPFE</sequence>
<evidence type="ECO:0000313" key="3">
    <source>
        <dbReference type="Proteomes" id="UP000028643"/>
    </source>
</evidence>
<dbReference type="PANTHER" id="PTHR35569:SF1">
    <property type="entry name" value="CYANAMIDE HYDRATASE DDI2-RELATED"/>
    <property type="match status" value="1"/>
</dbReference>
<dbReference type="PANTHER" id="PTHR35569">
    <property type="entry name" value="CYANAMIDE HYDRATASE DDI2-RELATED"/>
    <property type="match status" value="1"/>
</dbReference>
<dbReference type="AlphaFoldDB" id="A0A085V9T1"/>
<evidence type="ECO:0000259" key="1">
    <source>
        <dbReference type="Pfam" id="PF01966"/>
    </source>
</evidence>
<dbReference type="Pfam" id="PF01966">
    <property type="entry name" value="HD"/>
    <property type="match status" value="1"/>
</dbReference>
<accession>A0A085V9T1</accession>
<gene>
    <name evidence="2" type="ORF">IV02_09380</name>
</gene>
<feature type="domain" description="HD" evidence="1">
    <location>
        <begin position="38"/>
        <end position="131"/>
    </location>
</feature>
<dbReference type="Proteomes" id="UP000028643">
    <property type="component" value="Unassembled WGS sequence"/>
</dbReference>
<proteinExistence type="predicted"/>
<name>A0A085V9T1_PSESX</name>
<reference evidence="2 3" key="1">
    <citation type="submission" date="2014-07" db="EMBL/GenBank/DDBJ databases">
        <title>Draft Genome Sequences of Environmental Pseudomonas syringae strains.</title>
        <authorList>
            <person name="Baltrus D.A."/>
            <person name="Berge O."/>
            <person name="Morris C."/>
        </authorList>
    </citation>
    <scope>NUCLEOTIDE SEQUENCE [LARGE SCALE GENOMIC DNA]</scope>
    <source>
        <strain evidence="2 3">CEB003</strain>
    </source>
</reference>
<dbReference type="SUPFAM" id="SSF109604">
    <property type="entry name" value="HD-domain/PDEase-like"/>
    <property type="match status" value="1"/>
</dbReference>
<keyword evidence="2" id="KW-0378">Hydrolase</keyword>